<proteinExistence type="predicted"/>
<sequence length="137" mass="14956">MCEQNLCRWRIVAPSFSCSFEVRDKICEVLLKHVVAEVHHEVVIAEVIGGNKYAVSEAERGVLRDVSNPHPPSRAVTYRGLNLGGSIPDNDADLFDASSGHILNSIEEDWLIGDRHQLLGARMGYGAQACTSAPGEN</sequence>
<dbReference type="AlphaFoldDB" id="A0A6J7LAV0"/>
<protein>
    <submittedName>
        <fullName evidence="1">Unannotated protein</fullName>
    </submittedName>
</protein>
<reference evidence="1" key="1">
    <citation type="submission" date="2020-05" db="EMBL/GenBank/DDBJ databases">
        <authorList>
            <person name="Chiriac C."/>
            <person name="Salcher M."/>
            <person name="Ghai R."/>
            <person name="Kavagutti S V."/>
        </authorList>
    </citation>
    <scope>NUCLEOTIDE SEQUENCE</scope>
</reference>
<accession>A0A6J7LAV0</accession>
<name>A0A6J7LAV0_9ZZZZ</name>
<organism evidence="1">
    <name type="scientific">freshwater metagenome</name>
    <dbReference type="NCBI Taxonomy" id="449393"/>
    <lineage>
        <taxon>unclassified sequences</taxon>
        <taxon>metagenomes</taxon>
        <taxon>ecological metagenomes</taxon>
    </lineage>
</organism>
<gene>
    <name evidence="1" type="ORF">UFOPK3789_01396</name>
</gene>
<evidence type="ECO:0000313" key="1">
    <source>
        <dbReference type="EMBL" id="CAB4962834.1"/>
    </source>
</evidence>
<dbReference type="EMBL" id="CAFBNL010000130">
    <property type="protein sequence ID" value="CAB4962834.1"/>
    <property type="molecule type" value="Genomic_DNA"/>
</dbReference>